<protein>
    <submittedName>
        <fullName evidence="2">Uncharacterized protein</fullName>
    </submittedName>
</protein>
<reference evidence="2" key="1">
    <citation type="submission" date="2021-12" db="EMBL/GenBank/DDBJ databases">
        <title>Discovery of the Pendulisporaceae a myxobacterial family with distinct sporulation behavior and unique specialized metabolism.</title>
        <authorList>
            <person name="Garcia R."/>
            <person name="Popoff A."/>
            <person name="Bader C.D."/>
            <person name="Loehr J."/>
            <person name="Walesch S."/>
            <person name="Walt C."/>
            <person name="Boldt J."/>
            <person name="Bunk B."/>
            <person name="Haeckl F.J.F.P.J."/>
            <person name="Gunesch A.P."/>
            <person name="Birkelbach J."/>
            <person name="Nuebel U."/>
            <person name="Pietschmann T."/>
            <person name="Bach T."/>
            <person name="Mueller R."/>
        </authorList>
    </citation>
    <scope>NUCLEOTIDE SEQUENCE</scope>
    <source>
        <strain evidence="2">MSr11367</strain>
    </source>
</reference>
<dbReference type="Proteomes" id="UP001374803">
    <property type="component" value="Chromosome"/>
</dbReference>
<name>A0ABZ2KZL2_9BACT</name>
<feature type="compositionally biased region" description="Gly residues" evidence="1">
    <location>
        <begin position="39"/>
        <end position="58"/>
    </location>
</feature>
<keyword evidence="3" id="KW-1185">Reference proteome</keyword>
<accession>A0ABZ2KZL2</accession>
<evidence type="ECO:0000313" key="3">
    <source>
        <dbReference type="Proteomes" id="UP001374803"/>
    </source>
</evidence>
<sequence>MNFGYMLRFAAISVGVGLGTAVGCGGANSSDLLDPNGPGPGSDGGGNPGFDSGGGRDTGSGSDTGTDANEPEEDSGQPLRGVRCDNGSGTQKLCSGGQPLCCIERAIFGKSYSCLGSGGDCQPSSTRWSMRCDSNDDCTQGRRCCGHLSDNGGGQQHFDRISCDATERCGADSVQVCTTDEDCRGSDRCSGIDPENSVYRFCQ</sequence>
<gene>
    <name evidence="2" type="ORF">LVJ94_44920</name>
</gene>
<feature type="region of interest" description="Disordered" evidence="1">
    <location>
        <begin position="31"/>
        <end position="82"/>
    </location>
</feature>
<dbReference type="EMBL" id="CP089983">
    <property type="protein sequence ID" value="WXB04038.1"/>
    <property type="molecule type" value="Genomic_DNA"/>
</dbReference>
<evidence type="ECO:0000256" key="1">
    <source>
        <dbReference type="SAM" id="MobiDB-lite"/>
    </source>
</evidence>
<dbReference type="RefSeq" id="WP_394833673.1">
    <property type="nucleotide sequence ID" value="NZ_CP089929.1"/>
</dbReference>
<proteinExistence type="predicted"/>
<organism evidence="2 3">
    <name type="scientific">Pendulispora rubella</name>
    <dbReference type="NCBI Taxonomy" id="2741070"/>
    <lineage>
        <taxon>Bacteria</taxon>
        <taxon>Pseudomonadati</taxon>
        <taxon>Myxococcota</taxon>
        <taxon>Myxococcia</taxon>
        <taxon>Myxococcales</taxon>
        <taxon>Sorangiineae</taxon>
        <taxon>Pendulisporaceae</taxon>
        <taxon>Pendulispora</taxon>
    </lineage>
</organism>
<evidence type="ECO:0000313" key="2">
    <source>
        <dbReference type="EMBL" id="WXB04038.1"/>
    </source>
</evidence>